<evidence type="ECO:0000313" key="2">
    <source>
        <dbReference type="Proteomes" id="UP001153076"/>
    </source>
</evidence>
<dbReference type="InterPro" id="IPR011009">
    <property type="entry name" value="Kinase-like_dom_sf"/>
</dbReference>
<sequence length="209" mass="23386">MAPEMIRCKAYGRKFYAHSFGLLLPEMTSGRIPFDRLSPPQAACARHLSLHLLGDGPLKLVDELGSVCEDQEKGFLQKMLKLGCVTEYHKTQPNRPRLLCCYQTPSIVIPLPPLQDCPNVQHHQENPAALSSTHCNSSAEQGQEAVTLFAAAELGQESQTSHREYQSLQEEKLQQSGLSCYFSLLHPQIHASLPRKTCNFNRSNESLRT</sequence>
<accession>A0A9Q1Q8A5</accession>
<gene>
    <name evidence="1" type="ORF">Cgig2_001573</name>
</gene>
<organism evidence="1 2">
    <name type="scientific">Carnegiea gigantea</name>
    <dbReference type="NCBI Taxonomy" id="171969"/>
    <lineage>
        <taxon>Eukaryota</taxon>
        <taxon>Viridiplantae</taxon>
        <taxon>Streptophyta</taxon>
        <taxon>Embryophyta</taxon>
        <taxon>Tracheophyta</taxon>
        <taxon>Spermatophyta</taxon>
        <taxon>Magnoliopsida</taxon>
        <taxon>eudicotyledons</taxon>
        <taxon>Gunneridae</taxon>
        <taxon>Pentapetalae</taxon>
        <taxon>Caryophyllales</taxon>
        <taxon>Cactineae</taxon>
        <taxon>Cactaceae</taxon>
        <taxon>Cactoideae</taxon>
        <taxon>Echinocereeae</taxon>
        <taxon>Carnegiea</taxon>
    </lineage>
</organism>
<dbReference type="AlphaFoldDB" id="A0A9Q1Q8A5"/>
<reference evidence="1" key="1">
    <citation type="submission" date="2022-04" db="EMBL/GenBank/DDBJ databases">
        <title>Carnegiea gigantea Genome sequencing and assembly v2.</title>
        <authorList>
            <person name="Copetti D."/>
            <person name="Sanderson M.J."/>
            <person name="Burquez A."/>
            <person name="Wojciechowski M.F."/>
        </authorList>
    </citation>
    <scope>NUCLEOTIDE SEQUENCE</scope>
    <source>
        <strain evidence="1">SGP5-SGP5p</strain>
        <tissue evidence="1">Aerial part</tissue>
    </source>
</reference>
<comment type="caution">
    <text evidence="1">The sequence shown here is derived from an EMBL/GenBank/DDBJ whole genome shotgun (WGS) entry which is preliminary data.</text>
</comment>
<dbReference type="EMBL" id="JAKOGI010000658">
    <property type="protein sequence ID" value="KAJ8431881.1"/>
    <property type="molecule type" value="Genomic_DNA"/>
</dbReference>
<keyword evidence="2" id="KW-1185">Reference proteome</keyword>
<name>A0A9Q1Q8A5_9CARY</name>
<dbReference type="Proteomes" id="UP001153076">
    <property type="component" value="Unassembled WGS sequence"/>
</dbReference>
<dbReference type="SUPFAM" id="SSF56112">
    <property type="entry name" value="Protein kinase-like (PK-like)"/>
    <property type="match status" value="1"/>
</dbReference>
<dbReference type="Gene3D" id="1.10.510.10">
    <property type="entry name" value="Transferase(Phosphotransferase) domain 1"/>
    <property type="match status" value="1"/>
</dbReference>
<proteinExistence type="predicted"/>
<protein>
    <submittedName>
        <fullName evidence="1">Uncharacterized protein</fullName>
    </submittedName>
</protein>
<evidence type="ECO:0000313" key="1">
    <source>
        <dbReference type="EMBL" id="KAJ8431881.1"/>
    </source>
</evidence>